<name>A0A7W2A787_9BACL</name>
<protein>
    <submittedName>
        <fullName evidence="1">Uncharacterized protein</fullName>
    </submittedName>
</protein>
<proteinExistence type="predicted"/>
<evidence type="ECO:0000313" key="1">
    <source>
        <dbReference type="EMBL" id="MBA4493295.1"/>
    </source>
</evidence>
<sequence>MVRFPDYLGRALTIFDPGSGQYDDYRNVVANQSVISLAYKDGFIYGGTSVSGGLGLKPAETEAKAVQMGYAKERKGLGRCTNFRRENSVCIDV</sequence>
<comment type="caution">
    <text evidence="1">The sequence shown here is derived from an EMBL/GenBank/DDBJ whole genome shotgun (WGS) entry which is preliminary data.</text>
</comment>
<dbReference type="Proteomes" id="UP000535491">
    <property type="component" value="Unassembled WGS sequence"/>
</dbReference>
<gene>
    <name evidence="1" type="ORF">H1191_03105</name>
</gene>
<dbReference type="EMBL" id="JACEIQ010000001">
    <property type="protein sequence ID" value="MBA4493295.1"/>
    <property type="molecule type" value="Genomic_DNA"/>
</dbReference>
<evidence type="ECO:0000313" key="2">
    <source>
        <dbReference type="Proteomes" id="UP000535491"/>
    </source>
</evidence>
<organism evidence="1 2">
    <name type="scientific">Paenactinomyces guangxiensis</name>
    <dbReference type="NCBI Taxonomy" id="1490290"/>
    <lineage>
        <taxon>Bacteria</taxon>
        <taxon>Bacillati</taxon>
        <taxon>Bacillota</taxon>
        <taxon>Bacilli</taxon>
        <taxon>Bacillales</taxon>
        <taxon>Thermoactinomycetaceae</taxon>
        <taxon>Paenactinomyces</taxon>
    </lineage>
</organism>
<keyword evidence="2" id="KW-1185">Reference proteome</keyword>
<accession>A0A7W2A787</accession>
<reference evidence="1 2" key="1">
    <citation type="submission" date="2020-07" db="EMBL/GenBank/DDBJ databases">
        <authorList>
            <person name="Feng H."/>
        </authorList>
    </citation>
    <scope>NUCLEOTIDE SEQUENCE [LARGE SCALE GENOMIC DNA]</scope>
    <source>
        <strain evidence="2">s-10</strain>
    </source>
</reference>
<dbReference type="RefSeq" id="WP_181750488.1">
    <property type="nucleotide sequence ID" value="NZ_JACEIQ010000001.1"/>
</dbReference>
<dbReference type="AlphaFoldDB" id="A0A7W2A787"/>